<dbReference type="PANTHER" id="PTHR42085">
    <property type="entry name" value="F-BOX DOMAIN-CONTAINING PROTEIN"/>
    <property type="match status" value="1"/>
</dbReference>
<comment type="caution">
    <text evidence="2">The sequence shown here is derived from an EMBL/GenBank/DDBJ whole genome shotgun (WGS) entry which is preliminary data.</text>
</comment>
<evidence type="ECO:0000313" key="3">
    <source>
        <dbReference type="Proteomes" id="UP000237631"/>
    </source>
</evidence>
<dbReference type="InterPro" id="IPR038883">
    <property type="entry name" value="AN11006-like"/>
</dbReference>
<feature type="region of interest" description="Disordered" evidence="1">
    <location>
        <begin position="388"/>
        <end position="415"/>
    </location>
</feature>
<name>A0A2S6BUD1_9PEZI</name>
<dbReference type="EMBL" id="PNEN01001766">
    <property type="protein sequence ID" value="PPJ51086.1"/>
    <property type="molecule type" value="Genomic_DNA"/>
</dbReference>
<keyword evidence="3" id="KW-1185">Reference proteome</keyword>
<dbReference type="STRING" id="357750.A0A2S6BUD1"/>
<dbReference type="PANTHER" id="PTHR42085:SF8">
    <property type="entry name" value="F-BOX DOMAIN-CONTAINING PROTEIN"/>
    <property type="match status" value="1"/>
</dbReference>
<proteinExistence type="predicted"/>
<organism evidence="2 3">
    <name type="scientific">Cercospora berteroae</name>
    <dbReference type="NCBI Taxonomy" id="357750"/>
    <lineage>
        <taxon>Eukaryota</taxon>
        <taxon>Fungi</taxon>
        <taxon>Dikarya</taxon>
        <taxon>Ascomycota</taxon>
        <taxon>Pezizomycotina</taxon>
        <taxon>Dothideomycetes</taxon>
        <taxon>Dothideomycetidae</taxon>
        <taxon>Mycosphaerellales</taxon>
        <taxon>Mycosphaerellaceae</taxon>
        <taxon>Cercospora</taxon>
    </lineage>
</organism>
<dbReference type="Proteomes" id="UP000237631">
    <property type="component" value="Unassembled WGS sequence"/>
</dbReference>
<accession>A0A2S6BUD1</accession>
<protein>
    <submittedName>
        <fullName evidence="2">Uncharacterized protein</fullName>
    </submittedName>
</protein>
<dbReference type="AlphaFoldDB" id="A0A2S6BUD1"/>
<evidence type="ECO:0000313" key="2">
    <source>
        <dbReference type="EMBL" id="PPJ51086.1"/>
    </source>
</evidence>
<sequence>MAPTEGNGLDIDAGPLRLTWAGLRFEPTIEPRPLKEQVLEIVGPWRDSTDEPPFTTGELIVITLVIGDFEPRSMHQIQMGILAAFKYYSRMALDVYVHHLDRQAIDTDESYYALDHVLDGFYEAMKDFETPLTCTHDAEKDLDRYTISSCAARLYLHNHLQSPRDGVFDFMGLSAELREKVYKMLLVSPKPGLRYWEGPDVQDGYDERAVRLGLLSRADTEAPIYDDSSALPENNIIVGSLTKTLALLSVSKKVRQEALHVFYGRNSFHFDSLYNFPEVLETIAEDTLKQIGVLRVMVDRCRRSDDWPFQAVAHLSLKALVVVTPDHVYSRFDESMPGFMANMETIMQDERECLAFVLSLAKRAKNLEIQGSGVVGAFLREKLKESKKERGAVEEQDSENRVGSGDIDVVADLSV</sequence>
<evidence type="ECO:0000256" key="1">
    <source>
        <dbReference type="SAM" id="MobiDB-lite"/>
    </source>
</evidence>
<gene>
    <name evidence="2" type="ORF">CBER1_07903</name>
</gene>
<reference evidence="3" key="1">
    <citation type="journal article" date="2017" name="bioRxiv">
        <title>Conservation of a gene cluster reveals novel cercosporin biosynthetic mechanisms and extends production to the genus Colletotrichum.</title>
        <authorList>
            <person name="de Jonge R."/>
            <person name="Ebert M.K."/>
            <person name="Huitt-Roehl C.R."/>
            <person name="Pal P."/>
            <person name="Suttle J.C."/>
            <person name="Spanner R.E."/>
            <person name="Neubauer J.D."/>
            <person name="Jurick W.M.II."/>
            <person name="Stott K.A."/>
            <person name="Secor G.A."/>
            <person name="Thomma B.P.H.J."/>
            <person name="Van de Peer Y."/>
            <person name="Townsend C.A."/>
            <person name="Bolton M.D."/>
        </authorList>
    </citation>
    <scope>NUCLEOTIDE SEQUENCE [LARGE SCALE GENOMIC DNA]</scope>
    <source>
        <strain evidence="3">CBS538.71</strain>
    </source>
</reference>
<dbReference type="OrthoDB" id="3649779at2759"/>